<reference evidence="11" key="1">
    <citation type="submission" date="2025-08" db="UniProtKB">
        <authorList>
            <consortium name="RefSeq"/>
        </authorList>
    </citation>
    <scope>IDENTIFICATION</scope>
</reference>
<dbReference type="GO" id="GO:0008270">
    <property type="term" value="F:zinc ion binding"/>
    <property type="evidence" value="ECO:0007669"/>
    <property type="project" value="UniProtKB-KW"/>
</dbReference>
<dbReference type="EC" id="2.3.2.27" evidence="2"/>
<dbReference type="KEGG" id="nta:107778301"/>
<gene>
    <name evidence="11" type="primary">LOC107778301</name>
</gene>
<dbReference type="InterPro" id="IPR001841">
    <property type="entry name" value="Znf_RING"/>
</dbReference>
<evidence type="ECO:0000313" key="11">
    <source>
        <dbReference type="RefSeq" id="XP_016454016.1"/>
    </source>
</evidence>
<dbReference type="GO" id="GO:0016567">
    <property type="term" value="P:protein ubiquitination"/>
    <property type="evidence" value="ECO:0000318"/>
    <property type="project" value="GO_Central"/>
</dbReference>
<dbReference type="Gene3D" id="3.30.40.10">
    <property type="entry name" value="Zinc/RING finger domain, C3HC4 (zinc finger)"/>
    <property type="match status" value="1"/>
</dbReference>
<proteinExistence type="predicted"/>
<evidence type="ECO:0000256" key="8">
    <source>
        <dbReference type="PROSITE-ProRule" id="PRU00175"/>
    </source>
</evidence>
<keyword evidence="4" id="KW-0479">Metal-binding</keyword>
<accession>A0A1S3YP31</accession>
<sequence>MDSRSSRESITSITVQNLQGPSPPATKAAIEALPIVEIVREEEEKRTECAICLLEFQVGGKAKEMPCKHRYHPNCIDPWLRVHGSCPVCRYKMPVERPKLVGRTIDRYSFESGWDELPREMEIDSFFSDYN</sequence>
<dbReference type="GO" id="GO:0061630">
    <property type="term" value="F:ubiquitin protein ligase activity"/>
    <property type="evidence" value="ECO:0000318"/>
    <property type="project" value="GO_Central"/>
</dbReference>
<dbReference type="PANTHER" id="PTHR15710">
    <property type="entry name" value="E3 UBIQUITIN-PROTEIN LIGASE PRAJA"/>
    <property type="match status" value="1"/>
</dbReference>
<dbReference type="OrthoDB" id="8062037at2759"/>
<dbReference type="SUPFAM" id="SSF57850">
    <property type="entry name" value="RING/U-box"/>
    <property type="match status" value="1"/>
</dbReference>
<evidence type="ECO:0000256" key="4">
    <source>
        <dbReference type="ARBA" id="ARBA00022723"/>
    </source>
</evidence>
<evidence type="ECO:0000256" key="7">
    <source>
        <dbReference type="ARBA" id="ARBA00022833"/>
    </source>
</evidence>
<comment type="catalytic activity">
    <reaction evidence="1">
        <text>S-ubiquitinyl-[E2 ubiquitin-conjugating enzyme]-L-cysteine + [acceptor protein]-L-lysine = [E2 ubiquitin-conjugating enzyme]-L-cysteine + N(6)-ubiquitinyl-[acceptor protein]-L-lysine.</text>
        <dbReference type="EC" id="2.3.2.27"/>
    </reaction>
</comment>
<evidence type="ECO:0000256" key="9">
    <source>
        <dbReference type="SAM" id="MobiDB-lite"/>
    </source>
</evidence>
<dbReference type="PaxDb" id="4097-A0A1S3YP31"/>
<keyword evidence="6" id="KW-0833">Ubl conjugation pathway</keyword>
<evidence type="ECO:0000256" key="6">
    <source>
        <dbReference type="ARBA" id="ARBA00022786"/>
    </source>
</evidence>
<evidence type="ECO:0000256" key="5">
    <source>
        <dbReference type="ARBA" id="ARBA00022771"/>
    </source>
</evidence>
<dbReference type="GO" id="GO:0005737">
    <property type="term" value="C:cytoplasm"/>
    <property type="evidence" value="ECO:0000318"/>
    <property type="project" value="GO_Central"/>
</dbReference>
<dbReference type="OMA" id="SRVHHEV"/>
<evidence type="ECO:0000256" key="2">
    <source>
        <dbReference type="ARBA" id="ARBA00012483"/>
    </source>
</evidence>
<keyword evidence="3" id="KW-0808">Transferase</keyword>
<dbReference type="PROSITE" id="PS50089">
    <property type="entry name" value="ZF_RING_2"/>
    <property type="match status" value="1"/>
</dbReference>
<dbReference type="Pfam" id="PF13639">
    <property type="entry name" value="zf-RING_2"/>
    <property type="match status" value="1"/>
</dbReference>
<protein>
    <recommendedName>
        <fullName evidence="2">RING-type E3 ubiquitin transferase</fullName>
        <ecNumber evidence="2">2.3.2.27</ecNumber>
    </recommendedName>
</protein>
<feature type="region of interest" description="Disordered" evidence="9">
    <location>
        <begin position="1"/>
        <end position="25"/>
    </location>
</feature>
<dbReference type="AlphaFoldDB" id="A0A1S3YP31"/>
<dbReference type="SMR" id="A0A1S3YP31"/>
<dbReference type="InterPro" id="IPR013083">
    <property type="entry name" value="Znf_RING/FYVE/PHD"/>
</dbReference>
<dbReference type="SMART" id="SM00184">
    <property type="entry name" value="RING"/>
    <property type="match status" value="1"/>
</dbReference>
<dbReference type="FunFam" id="3.30.40.10:FF:000127">
    <property type="entry name" value="E3 ubiquitin-protein ligase RNF181"/>
    <property type="match status" value="1"/>
</dbReference>
<evidence type="ECO:0000256" key="3">
    <source>
        <dbReference type="ARBA" id="ARBA00022679"/>
    </source>
</evidence>
<dbReference type="PANTHER" id="PTHR15710:SF235">
    <property type="entry name" value="RING-H2 FINGER PROTEIN ATL79-LIKE"/>
    <property type="match status" value="1"/>
</dbReference>
<feature type="domain" description="RING-type" evidence="10">
    <location>
        <begin position="49"/>
        <end position="90"/>
    </location>
</feature>
<dbReference type="RefSeq" id="XP_016454016.1">
    <property type="nucleotide sequence ID" value="XM_016598530.1"/>
</dbReference>
<evidence type="ECO:0000259" key="10">
    <source>
        <dbReference type="PROSITE" id="PS50089"/>
    </source>
</evidence>
<evidence type="ECO:0000256" key="1">
    <source>
        <dbReference type="ARBA" id="ARBA00000900"/>
    </source>
</evidence>
<name>A0A1S3YP31_TOBAC</name>
<organism evidence="11">
    <name type="scientific">Nicotiana tabacum</name>
    <name type="common">Common tobacco</name>
    <dbReference type="NCBI Taxonomy" id="4097"/>
    <lineage>
        <taxon>Eukaryota</taxon>
        <taxon>Viridiplantae</taxon>
        <taxon>Streptophyta</taxon>
        <taxon>Embryophyta</taxon>
        <taxon>Tracheophyta</taxon>
        <taxon>Spermatophyta</taxon>
        <taxon>Magnoliopsida</taxon>
        <taxon>eudicotyledons</taxon>
        <taxon>Gunneridae</taxon>
        <taxon>Pentapetalae</taxon>
        <taxon>asterids</taxon>
        <taxon>lamiids</taxon>
        <taxon>Solanales</taxon>
        <taxon>Solanaceae</taxon>
        <taxon>Nicotianoideae</taxon>
        <taxon>Nicotianeae</taxon>
        <taxon>Nicotiana</taxon>
    </lineage>
</organism>
<keyword evidence="7" id="KW-0862">Zinc</keyword>
<keyword evidence="5 8" id="KW-0863">Zinc-finger</keyword>